<name>A0A4R4YQK4_9ACTN</name>
<reference evidence="2 3" key="1">
    <citation type="submission" date="2019-03" db="EMBL/GenBank/DDBJ databases">
        <title>Draft genome sequences of novel Actinobacteria.</title>
        <authorList>
            <person name="Sahin N."/>
            <person name="Ay H."/>
            <person name="Saygin H."/>
        </authorList>
    </citation>
    <scope>NUCLEOTIDE SEQUENCE [LARGE SCALE GENOMIC DNA]</scope>
    <source>
        <strain evidence="2 3">JCM 13523</strain>
    </source>
</reference>
<proteinExistence type="predicted"/>
<organism evidence="2 3">
    <name type="scientific">Kribbella antibiotica</name>
    <dbReference type="NCBI Taxonomy" id="190195"/>
    <lineage>
        <taxon>Bacteria</taxon>
        <taxon>Bacillati</taxon>
        <taxon>Actinomycetota</taxon>
        <taxon>Actinomycetes</taxon>
        <taxon>Propionibacteriales</taxon>
        <taxon>Kribbellaceae</taxon>
        <taxon>Kribbella</taxon>
    </lineage>
</organism>
<dbReference type="EMBL" id="SMKX01000191">
    <property type="protein sequence ID" value="TDD45832.1"/>
    <property type="molecule type" value="Genomic_DNA"/>
</dbReference>
<keyword evidence="3" id="KW-1185">Reference proteome</keyword>
<comment type="caution">
    <text evidence="2">The sequence shown here is derived from an EMBL/GenBank/DDBJ whole genome shotgun (WGS) entry which is preliminary data.</text>
</comment>
<dbReference type="Proteomes" id="UP000295124">
    <property type="component" value="Unassembled WGS sequence"/>
</dbReference>
<dbReference type="InterPro" id="IPR023374">
    <property type="entry name" value="AttH-like_dom_sf"/>
</dbReference>
<dbReference type="RefSeq" id="WP_132176448.1">
    <property type="nucleotide sequence ID" value="NZ_SMKX01000191.1"/>
</dbReference>
<dbReference type="Pfam" id="PF24137">
    <property type="entry name" value="DA_N"/>
    <property type="match status" value="1"/>
</dbReference>
<dbReference type="SUPFAM" id="SSF159245">
    <property type="entry name" value="AttH-like"/>
    <property type="match status" value="1"/>
</dbReference>
<gene>
    <name evidence="2" type="ORF">E1263_37805</name>
</gene>
<dbReference type="InterPro" id="IPR056402">
    <property type="entry name" value="DA_N"/>
</dbReference>
<accession>A0A4R4YQK4</accession>
<dbReference type="CDD" id="cd22187">
    <property type="entry name" value="asqI-like"/>
    <property type="match status" value="1"/>
</dbReference>
<sequence length="364" mass="40415">MTHDHLSPARMGSTPQDYARFGIEPGAIKPHEDGLRTDGGPGSYEWWYFDAHLDDGAKLVVVFFTKEFTAIGKPLAPMIRIDLTLPDGTTVEKLAEFDASTFTASTDTCDVRIGANVFAGDLHTYTIRAKAEDVEVDVTLTGTVPAWRPESGHWLFGEDGEQIFAWLPSVPEGRVEATYSLAGRSTTTTGVGYHDHNWGNTVMLKLMHHWYWARGSAGPYSVIASYITAEKQYGYSTLPVFMLARDGKLIADDKSKVTFEELGSYTDTDTGTGKPVANVTRYTYSDGDERYVVTYTRHSDLSTVKFADNLTPPKRFAAKLAGFDGAYLRFVGEVRIEHYEGGKLVESHVDDALWELMYFGKARP</sequence>
<dbReference type="OrthoDB" id="5491608at2"/>
<evidence type="ECO:0000259" key="1">
    <source>
        <dbReference type="Pfam" id="PF24137"/>
    </source>
</evidence>
<feature type="domain" description="Diels-Alderase N-terminal" evidence="1">
    <location>
        <begin position="43"/>
        <end position="198"/>
    </location>
</feature>
<evidence type="ECO:0000313" key="3">
    <source>
        <dbReference type="Proteomes" id="UP000295124"/>
    </source>
</evidence>
<dbReference type="AlphaFoldDB" id="A0A4R4YQK4"/>
<protein>
    <submittedName>
        <fullName evidence="2">Hydroxyneurosporene dehydrogenase</fullName>
    </submittedName>
</protein>
<evidence type="ECO:0000313" key="2">
    <source>
        <dbReference type="EMBL" id="TDD45832.1"/>
    </source>
</evidence>
<dbReference type="Gene3D" id="2.40.370.10">
    <property type="entry name" value="AttH-like domain"/>
    <property type="match status" value="1"/>
</dbReference>